<feature type="domain" description="FUZ/MON1/HPS1 first Longin" evidence="6">
    <location>
        <begin position="206"/>
        <end position="328"/>
    </location>
</feature>
<gene>
    <name evidence="9" type="ORF">M501DRAFT_1004282</name>
</gene>
<keyword evidence="4" id="KW-0813">Transport</keyword>
<dbReference type="PANTHER" id="PTHR13027:SF7">
    <property type="entry name" value="VACUOLAR FUSION PROTEIN MON1 HOMOLOG"/>
    <property type="match status" value="1"/>
</dbReference>
<dbReference type="GO" id="GO:0032585">
    <property type="term" value="C:multivesicular body membrane"/>
    <property type="evidence" value="ECO:0007669"/>
    <property type="project" value="UniProtKB-SubCell"/>
</dbReference>
<feature type="compositionally biased region" description="Polar residues" evidence="5">
    <location>
        <begin position="89"/>
        <end position="102"/>
    </location>
</feature>
<comment type="function">
    <text evidence="4">Required for multiple vacuole delivery pathways including the cytoplasm to vacuole transport (Cvt), autophagy, pexophagy and endocytosis.</text>
</comment>
<dbReference type="AlphaFoldDB" id="A0A9P4S9M0"/>
<keyword evidence="4" id="KW-0653">Protein transport</keyword>
<keyword evidence="4" id="KW-0926">Vacuole</keyword>
<dbReference type="InterPro" id="IPR043971">
    <property type="entry name" value="FUZ/MON1/HPS1_longin_2"/>
</dbReference>
<keyword evidence="4" id="KW-0967">Endosome</keyword>
<evidence type="ECO:0000256" key="5">
    <source>
        <dbReference type="SAM" id="MobiDB-lite"/>
    </source>
</evidence>
<dbReference type="GO" id="GO:0000329">
    <property type="term" value="C:fungal-type vacuole membrane"/>
    <property type="evidence" value="ECO:0007669"/>
    <property type="project" value="TreeGrafter"/>
</dbReference>
<evidence type="ECO:0000256" key="2">
    <source>
        <dbReference type="ARBA" id="ARBA00018132"/>
    </source>
</evidence>
<feature type="region of interest" description="Disordered" evidence="5">
    <location>
        <begin position="1"/>
        <end position="119"/>
    </location>
</feature>
<dbReference type="OrthoDB" id="272411at2759"/>
<evidence type="ECO:0000259" key="7">
    <source>
        <dbReference type="Pfam" id="PF19037"/>
    </source>
</evidence>
<evidence type="ECO:0000259" key="6">
    <source>
        <dbReference type="Pfam" id="PF19036"/>
    </source>
</evidence>
<dbReference type="InterPro" id="IPR043972">
    <property type="entry name" value="FUZ/MON1/HPS1_longin_1"/>
</dbReference>
<sequence>MAAQNPSTPPSSELPTVPFTQEGTELAKDTPAAPSRETTPPPLPPRPKIYGLLGDRPPTSGGLRVPSSAKRPGLQSKATTALSLGELHAQTNRDGSPASCQTRARGRSRSGSEVDDSASIRSFAPTMQADGDIESLLGEVLGDSEIQTWKIMGPQFPGGQSQGASIFGNGPEFEEAFEHEFDELTELETDGSNEELVVKQWKAKLKHFLVLSSAGKPIYSRHGDDRLISNYIGIIQTIISFYQGANDSLKGFTAGNVRFAILSKGPLNLVAISKLDESDQQLRVQLESLYMQILSTLTLPSLERMFKARASTDLRRPLQGTEILLSALADGFTRGSPSTLLSALECLKLRKSHRQVINNTLLKTRSPNLLYGLIVASGKLVSVVRPKKHSLHPGDLHLIFNMLFEAGSVKAGGGENWIPLCLPGFNNTGYLYMYVSFLNVNNTSEQVRERPSTSSGEDEVAILLISANKDGFFELKKMRDELVEQLDKNGSLAFMTAAIKRGRPSCTDIIPGTTLRHFLYKSRGNVQFTMPSFDPYFSTPIARRRLLTLYTHLHTHLHTRPTHLKIHHTTSGNCLTLAWTTPLFDLYAVAPGTTSRAALAQAANRVVQWVRREEERVFIIGGAVF</sequence>
<dbReference type="GO" id="GO:0016192">
    <property type="term" value="P:vesicle-mediated transport"/>
    <property type="evidence" value="ECO:0007669"/>
    <property type="project" value="InterPro"/>
</dbReference>
<evidence type="ECO:0000256" key="3">
    <source>
        <dbReference type="ARBA" id="ARBA00043892"/>
    </source>
</evidence>
<dbReference type="Pfam" id="PF19038">
    <property type="entry name" value="Fuz_longin_3"/>
    <property type="match status" value="1"/>
</dbReference>
<comment type="subcellular location">
    <subcellularLocation>
        <location evidence="4">Endosome</location>
        <location evidence="4">Multivesicular body membrane</location>
        <topology evidence="4">Peripheral membrane protein</topology>
    </subcellularLocation>
    <subcellularLocation>
        <location evidence="1 4">Prevacuolar compartment membrane</location>
        <topology evidence="1 4">Peripheral membrane protein</topology>
    </subcellularLocation>
    <subcellularLocation>
        <location evidence="4">Vacuole membrane</location>
        <topology evidence="4">Peripheral membrane protein</topology>
    </subcellularLocation>
</comment>
<dbReference type="InterPro" id="IPR043970">
    <property type="entry name" value="FUZ/MON1/HPS1_longin_3"/>
</dbReference>
<dbReference type="Pfam" id="PF19037">
    <property type="entry name" value="Fuz_longin_2"/>
    <property type="match status" value="1"/>
</dbReference>
<name>A0A9P4S9M0_9PEZI</name>
<dbReference type="Pfam" id="PF19036">
    <property type="entry name" value="Fuz_longin_1"/>
    <property type="match status" value="1"/>
</dbReference>
<dbReference type="EMBL" id="MU006096">
    <property type="protein sequence ID" value="KAF2838536.1"/>
    <property type="molecule type" value="Genomic_DNA"/>
</dbReference>
<keyword evidence="4" id="KW-0072">Autophagy</keyword>
<evidence type="ECO:0000313" key="9">
    <source>
        <dbReference type="EMBL" id="KAF2838536.1"/>
    </source>
</evidence>
<dbReference type="InterPro" id="IPR004353">
    <property type="entry name" value="Mon1"/>
</dbReference>
<protein>
    <recommendedName>
        <fullName evidence="2 4">Vacuolar fusion protein MON1</fullName>
    </recommendedName>
</protein>
<evidence type="ECO:0000256" key="4">
    <source>
        <dbReference type="RuleBase" id="RU367048"/>
    </source>
</evidence>
<evidence type="ECO:0000259" key="8">
    <source>
        <dbReference type="Pfam" id="PF19038"/>
    </source>
</evidence>
<feature type="domain" description="FUZ/MON1/HPS1 second Longin" evidence="7">
    <location>
        <begin position="368"/>
        <end position="483"/>
    </location>
</feature>
<evidence type="ECO:0000313" key="10">
    <source>
        <dbReference type="Proteomes" id="UP000799429"/>
    </source>
</evidence>
<proteinExistence type="inferred from homology"/>
<organism evidence="9 10">
    <name type="scientific">Patellaria atrata CBS 101060</name>
    <dbReference type="NCBI Taxonomy" id="1346257"/>
    <lineage>
        <taxon>Eukaryota</taxon>
        <taxon>Fungi</taxon>
        <taxon>Dikarya</taxon>
        <taxon>Ascomycota</taxon>
        <taxon>Pezizomycotina</taxon>
        <taxon>Dothideomycetes</taxon>
        <taxon>Dothideomycetes incertae sedis</taxon>
        <taxon>Patellariales</taxon>
        <taxon>Patellariaceae</taxon>
        <taxon>Patellaria</taxon>
    </lineage>
</organism>
<dbReference type="GO" id="GO:0006914">
    <property type="term" value="P:autophagy"/>
    <property type="evidence" value="ECO:0007669"/>
    <property type="project" value="UniProtKB-UniRule"/>
</dbReference>
<comment type="caution">
    <text evidence="9">The sequence shown here is derived from an EMBL/GenBank/DDBJ whole genome shotgun (WGS) entry which is preliminary data.</text>
</comment>
<dbReference type="Proteomes" id="UP000799429">
    <property type="component" value="Unassembled WGS sequence"/>
</dbReference>
<reference evidence="9" key="1">
    <citation type="journal article" date="2020" name="Stud. Mycol.">
        <title>101 Dothideomycetes genomes: a test case for predicting lifestyles and emergence of pathogens.</title>
        <authorList>
            <person name="Haridas S."/>
            <person name="Albert R."/>
            <person name="Binder M."/>
            <person name="Bloem J."/>
            <person name="Labutti K."/>
            <person name="Salamov A."/>
            <person name="Andreopoulos B."/>
            <person name="Baker S."/>
            <person name="Barry K."/>
            <person name="Bills G."/>
            <person name="Bluhm B."/>
            <person name="Cannon C."/>
            <person name="Castanera R."/>
            <person name="Culley D."/>
            <person name="Daum C."/>
            <person name="Ezra D."/>
            <person name="Gonzalez J."/>
            <person name="Henrissat B."/>
            <person name="Kuo A."/>
            <person name="Liang C."/>
            <person name="Lipzen A."/>
            <person name="Lutzoni F."/>
            <person name="Magnuson J."/>
            <person name="Mondo S."/>
            <person name="Nolan M."/>
            <person name="Ohm R."/>
            <person name="Pangilinan J."/>
            <person name="Park H.-J."/>
            <person name="Ramirez L."/>
            <person name="Alfaro M."/>
            <person name="Sun H."/>
            <person name="Tritt A."/>
            <person name="Yoshinaga Y."/>
            <person name="Zwiers L.-H."/>
            <person name="Turgeon B."/>
            <person name="Goodwin S."/>
            <person name="Spatafora J."/>
            <person name="Crous P."/>
            <person name="Grigoriev I."/>
        </authorList>
    </citation>
    <scope>NUCLEOTIDE SEQUENCE</scope>
    <source>
        <strain evidence="9">CBS 101060</strain>
    </source>
</reference>
<keyword evidence="4" id="KW-0472">Membrane</keyword>
<dbReference type="PANTHER" id="PTHR13027">
    <property type="entry name" value="SAND PROTEIN-RELATED"/>
    <property type="match status" value="1"/>
</dbReference>
<dbReference type="PRINTS" id="PR01546">
    <property type="entry name" value="YEAST73DUF"/>
</dbReference>
<keyword evidence="10" id="KW-1185">Reference proteome</keyword>
<evidence type="ECO:0000256" key="1">
    <source>
        <dbReference type="ARBA" id="ARBA00004380"/>
    </source>
</evidence>
<feature type="compositionally biased region" description="Polar residues" evidence="5">
    <location>
        <begin position="1"/>
        <end position="23"/>
    </location>
</feature>
<feature type="domain" description="FUZ/MON1/HPS1 third Longin" evidence="8">
    <location>
        <begin position="515"/>
        <end position="614"/>
    </location>
</feature>
<comment type="function">
    <text evidence="3">In complex with CCZ1, is required for multiple vacuole delivery pathways including the cytoplasm to vacuole transport (Cvt), autophagy, pexophagy and endocytosis. The MON1-CCZ1 complex acts at the fusion of vesicles with the vacuole, through its regulation of the SNARE complex during the coordinated priming and docking stages of fusion, and particularly at the stage of tethering/docking.</text>
</comment>
<accession>A0A9P4S9M0</accession>
<dbReference type="GO" id="GO:0035658">
    <property type="term" value="C:Mon1-Ccz1 complex"/>
    <property type="evidence" value="ECO:0007669"/>
    <property type="project" value="TreeGrafter"/>
</dbReference>
<dbReference type="GO" id="GO:0006623">
    <property type="term" value="P:protein targeting to vacuole"/>
    <property type="evidence" value="ECO:0007669"/>
    <property type="project" value="UniProtKB-UniRule"/>
</dbReference>
<comment type="similarity">
    <text evidence="4">Belongs to the MON1/SAND family.</text>
</comment>